<dbReference type="PROSITE" id="PS50293">
    <property type="entry name" value="TPR_REGION"/>
    <property type="match status" value="1"/>
</dbReference>
<keyword evidence="2 3" id="KW-0802">TPR repeat</keyword>
<dbReference type="InterPro" id="IPR011990">
    <property type="entry name" value="TPR-like_helical_dom_sf"/>
</dbReference>
<gene>
    <name evidence="5" type="ordered locus">Mrub_0899</name>
    <name evidence="6" type="ORF">K649_04135</name>
</gene>
<evidence type="ECO:0000256" key="4">
    <source>
        <dbReference type="SAM" id="Phobius"/>
    </source>
</evidence>
<evidence type="ECO:0000313" key="6">
    <source>
        <dbReference type="EMBL" id="AGK04129.1"/>
    </source>
</evidence>
<evidence type="ECO:0000256" key="1">
    <source>
        <dbReference type="ARBA" id="ARBA00022737"/>
    </source>
</evidence>
<dbReference type="EMBL" id="CP005385">
    <property type="protein sequence ID" value="AGK04129.1"/>
    <property type="molecule type" value="Genomic_DNA"/>
</dbReference>
<dbReference type="STRING" id="504728.K649_04135"/>
<dbReference type="Proteomes" id="UP000006655">
    <property type="component" value="Chromosome"/>
</dbReference>
<dbReference type="InterPro" id="IPR051012">
    <property type="entry name" value="CellSynth/LPSAsmb/PSIAsmb"/>
</dbReference>
<reference evidence="5 7" key="1">
    <citation type="journal article" date="2010" name="Stand. Genomic Sci.">
        <title>Complete genome sequence of Meiothermus ruber type strain (21).</title>
        <authorList>
            <person name="Tindall B.J."/>
            <person name="Sikorski J."/>
            <person name="Lucas S."/>
            <person name="Goltsman E."/>
            <person name="Copeland A."/>
            <person name="Glavina Del Rio T."/>
            <person name="Nolan M."/>
            <person name="Tice H."/>
            <person name="Cheng J.F."/>
            <person name="Han C."/>
            <person name="Pitluck S."/>
            <person name="Liolios K."/>
            <person name="Ivanova N."/>
            <person name="Mavromatis K."/>
            <person name="Ovchinnikova G."/>
            <person name="Pati A."/>
            <person name="Fahnrich R."/>
            <person name="Goodwin L."/>
            <person name="Chen A."/>
            <person name="Palaniappan K."/>
            <person name="Land M."/>
            <person name="Hauser L."/>
            <person name="Chang Y.J."/>
            <person name="Jeffries C.D."/>
            <person name="Rohde M."/>
            <person name="Goker M."/>
            <person name="Woyke T."/>
            <person name="Bristow J."/>
            <person name="Eisen J.A."/>
            <person name="Markowitz V."/>
            <person name="Hugenholtz P."/>
            <person name="Kyrpides N.C."/>
            <person name="Klenk H.P."/>
            <person name="Lapidus A."/>
        </authorList>
    </citation>
    <scope>NUCLEOTIDE SEQUENCE [LARGE SCALE GENOMIC DNA]</scope>
    <source>
        <strain evidence="7">ATCC 35948 / DSM 1279 / VKM B-1258 / 21</strain>
        <strain evidence="5">DSM 1279</strain>
    </source>
</reference>
<evidence type="ECO:0000313" key="7">
    <source>
        <dbReference type="Proteomes" id="UP000006655"/>
    </source>
</evidence>
<keyword evidence="4" id="KW-0472">Membrane</keyword>
<dbReference type="Pfam" id="PF13414">
    <property type="entry name" value="TPR_11"/>
    <property type="match status" value="1"/>
</dbReference>
<dbReference type="AlphaFoldDB" id="D3PQ38"/>
<dbReference type="PANTHER" id="PTHR45586:SF1">
    <property type="entry name" value="LIPOPOLYSACCHARIDE ASSEMBLY PROTEIN B"/>
    <property type="match status" value="1"/>
</dbReference>
<dbReference type="Proteomes" id="UP000013026">
    <property type="component" value="Chromosome"/>
</dbReference>
<feature type="repeat" description="TPR" evidence="3">
    <location>
        <begin position="99"/>
        <end position="132"/>
    </location>
</feature>
<dbReference type="InterPro" id="IPR013105">
    <property type="entry name" value="TPR_2"/>
</dbReference>
<feature type="transmembrane region" description="Helical" evidence="4">
    <location>
        <begin position="225"/>
        <end position="242"/>
    </location>
</feature>
<organism evidence="6 8">
    <name type="scientific">Meiothermus ruber (strain ATCC 35948 / DSM 1279 / VKM B-1258 / 21)</name>
    <name type="common">Thermus ruber</name>
    <dbReference type="NCBI Taxonomy" id="504728"/>
    <lineage>
        <taxon>Bacteria</taxon>
        <taxon>Thermotogati</taxon>
        <taxon>Deinococcota</taxon>
        <taxon>Deinococci</taxon>
        <taxon>Thermales</taxon>
        <taxon>Thermaceae</taxon>
        <taxon>Meiothermus</taxon>
    </lineage>
</organism>
<dbReference type="KEGG" id="mrb:Mrub_0899"/>
<dbReference type="PROSITE" id="PS50005">
    <property type="entry name" value="TPR"/>
    <property type="match status" value="2"/>
</dbReference>
<dbReference type="EMBL" id="CP001743">
    <property type="protein sequence ID" value="ADD27664.1"/>
    <property type="molecule type" value="Genomic_DNA"/>
</dbReference>
<dbReference type="PATRIC" id="fig|504728.9.peg.856"/>
<evidence type="ECO:0000256" key="2">
    <source>
        <dbReference type="ARBA" id="ARBA00022803"/>
    </source>
</evidence>
<dbReference type="InterPro" id="IPR019734">
    <property type="entry name" value="TPR_rpt"/>
</dbReference>
<reference evidence="6 8" key="3">
    <citation type="submission" date="2013-04" db="EMBL/GenBank/DDBJ databases">
        <authorList>
            <person name="Chin J."/>
            <person name="Alexander D.H."/>
            <person name="Marks P."/>
            <person name="Korlach J."/>
            <person name="Clum A."/>
            <person name="Copeland A."/>
        </authorList>
    </citation>
    <scope>NUCLEOTIDE SEQUENCE [LARGE SCALE GENOMIC DNA]</scope>
    <source>
        <strain evidence="8">ATCC 35948 / DSM 1279 / VKM B-1258 / 21</strain>
        <strain evidence="6">DSM 1279</strain>
    </source>
</reference>
<dbReference type="eggNOG" id="COG0457">
    <property type="taxonomic scope" value="Bacteria"/>
</dbReference>
<dbReference type="KEGG" id="mre:K649_04135"/>
<dbReference type="OrthoDB" id="31794at2"/>
<evidence type="ECO:0000256" key="3">
    <source>
        <dbReference type="PROSITE-ProRule" id="PRU00339"/>
    </source>
</evidence>
<reference evidence="6" key="2">
    <citation type="submission" date="2013-04" db="EMBL/GenBank/DDBJ databases">
        <title>Non-Hybrid, Finished Microbial Genome Assemblies from Long-Read SMRT Sequencing Data.</title>
        <authorList>
            <person name="Klammer A."/>
            <person name="Drake J."/>
            <person name="Heiner C."/>
            <person name="Clum A."/>
            <person name="Copeland A."/>
            <person name="Huddleston J."/>
            <person name="Eichler E."/>
            <person name="Turner S.W."/>
        </authorList>
    </citation>
    <scope>NUCLEOTIDE SEQUENCE</scope>
    <source>
        <strain evidence="6">DSM 1279</strain>
    </source>
</reference>
<protein>
    <submittedName>
        <fullName evidence="5">Tetratricopeptide TPR_2 repeat protein</fullName>
    </submittedName>
</protein>
<keyword evidence="7" id="KW-1185">Reference proteome</keyword>
<name>D3PQ38_MEIRD</name>
<sequence>MGFMDNEVNELIRLGRYEEARSRILAGEAGDADGLAVLLELRDWLRLKEYGRALKVLEQDGDLVQGYLDVVQARAAIQAFEAEDEQQIRAYLTDPHLGAEAWAVLGLVCISHGDRAQARQAFEAALQADPRHFRAQTNLANLALEAGQTDEAIRLYQEVLRLNPDYALAHHNLGAAYRKKGQIDKAVYHIKQGQRLQMRPVTRPPHASTPGAPLPMPERRPLLRGRWWLWLLVVGLVLWLIGRGP</sequence>
<proteinExistence type="predicted"/>
<dbReference type="Gene3D" id="1.25.40.10">
    <property type="entry name" value="Tetratricopeptide repeat domain"/>
    <property type="match status" value="1"/>
</dbReference>
<keyword evidence="4" id="KW-1133">Transmembrane helix</keyword>
<dbReference type="PANTHER" id="PTHR45586">
    <property type="entry name" value="TPR REPEAT-CONTAINING PROTEIN PA4667"/>
    <property type="match status" value="1"/>
</dbReference>
<accession>D3PQ38</accession>
<dbReference type="SMART" id="SM00028">
    <property type="entry name" value="TPR"/>
    <property type="match status" value="3"/>
</dbReference>
<dbReference type="SUPFAM" id="SSF48452">
    <property type="entry name" value="TPR-like"/>
    <property type="match status" value="1"/>
</dbReference>
<evidence type="ECO:0000313" key="5">
    <source>
        <dbReference type="EMBL" id="ADD27664.1"/>
    </source>
</evidence>
<dbReference type="Pfam" id="PF07719">
    <property type="entry name" value="TPR_2"/>
    <property type="match status" value="1"/>
</dbReference>
<evidence type="ECO:0000313" key="8">
    <source>
        <dbReference type="Proteomes" id="UP000013026"/>
    </source>
</evidence>
<keyword evidence="4" id="KW-0812">Transmembrane</keyword>
<feature type="repeat" description="TPR" evidence="3">
    <location>
        <begin position="133"/>
        <end position="166"/>
    </location>
</feature>
<keyword evidence="1" id="KW-0677">Repeat</keyword>